<accession>A0ACD6AUY6</accession>
<dbReference type="Proteomes" id="UP001732700">
    <property type="component" value="Unassembled WGS sequence"/>
</dbReference>
<keyword evidence="2" id="KW-1185">Reference proteome</keyword>
<dbReference type="EnsemblPlants" id="AVESA.00010b.r2.UnG1470220.1">
    <property type="protein sequence ID" value="AVESA.00010b.r2.UnG1470220.1.CDS.1"/>
    <property type="gene ID" value="AVESA.00010b.r2.UnG1470220"/>
</dbReference>
<name>A0ACD6AUY6_AVESA</name>
<evidence type="ECO:0000313" key="1">
    <source>
        <dbReference type="EnsemblPlants" id="AVESA.00010b.r2.UnG1470220.1.CDS.1"/>
    </source>
</evidence>
<organism evidence="1 2">
    <name type="scientific">Avena sativa</name>
    <name type="common">Oat</name>
    <dbReference type="NCBI Taxonomy" id="4498"/>
    <lineage>
        <taxon>Eukaryota</taxon>
        <taxon>Viridiplantae</taxon>
        <taxon>Streptophyta</taxon>
        <taxon>Embryophyta</taxon>
        <taxon>Tracheophyta</taxon>
        <taxon>Spermatophyta</taxon>
        <taxon>Magnoliopsida</taxon>
        <taxon>Liliopsida</taxon>
        <taxon>Poales</taxon>
        <taxon>Poaceae</taxon>
        <taxon>BOP clade</taxon>
        <taxon>Pooideae</taxon>
        <taxon>Poodae</taxon>
        <taxon>Poeae</taxon>
        <taxon>Poeae Chloroplast Group 1 (Aveneae type)</taxon>
        <taxon>Aveninae</taxon>
        <taxon>Avena</taxon>
    </lineage>
</organism>
<protein>
    <submittedName>
        <fullName evidence="1">Uncharacterized protein</fullName>
    </submittedName>
</protein>
<evidence type="ECO:0000313" key="2">
    <source>
        <dbReference type="Proteomes" id="UP001732700"/>
    </source>
</evidence>
<reference evidence="1" key="1">
    <citation type="submission" date="2025-09" db="UniProtKB">
        <authorList>
            <consortium name="EnsemblPlants"/>
        </authorList>
    </citation>
    <scope>IDENTIFICATION</scope>
</reference>
<sequence length="129" mass="14656">MARAPPEGGLLRLPPKLRRKGPKPIPGNSKASWGLSVQVQVVRIFTDMSISPSLSPRQCPDRYAFRAGRNLPDKEFRYLRTVIVTAAVHRGFGRRLPCHQFTNFLDLPALGRRQPPYMVLRLCGDLCFW</sequence>
<proteinExistence type="predicted"/>